<protein>
    <submittedName>
        <fullName evidence="2">Kinase-like protein</fullName>
    </submittedName>
</protein>
<organism evidence="2 3">
    <name type="scientific">Punctularia strigosozonata (strain HHB-11173)</name>
    <name type="common">White-rot fungus</name>
    <dbReference type="NCBI Taxonomy" id="741275"/>
    <lineage>
        <taxon>Eukaryota</taxon>
        <taxon>Fungi</taxon>
        <taxon>Dikarya</taxon>
        <taxon>Basidiomycota</taxon>
        <taxon>Agaricomycotina</taxon>
        <taxon>Agaricomycetes</taxon>
        <taxon>Corticiales</taxon>
        <taxon>Punctulariaceae</taxon>
        <taxon>Punctularia</taxon>
    </lineage>
</organism>
<dbReference type="PANTHER" id="PTHR24348:SF68">
    <property type="entry name" value="SERINE_THREONINE-PROTEIN KINASE ATG1C"/>
    <property type="match status" value="1"/>
</dbReference>
<dbReference type="eggNOG" id="KOG4236">
    <property type="taxonomic scope" value="Eukaryota"/>
</dbReference>
<keyword evidence="3" id="KW-1185">Reference proteome</keyword>
<dbReference type="KEGG" id="psq:PUNSTDRAFT_138579"/>
<dbReference type="RefSeq" id="XP_007388332.1">
    <property type="nucleotide sequence ID" value="XM_007388270.1"/>
</dbReference>
<evidence type="ECO:0000259" key="1">
    <source>
        <dbReference type="PROSITE" id="PS50011"/>
    </source>
</evidence>
<dbReference type="SUPFAM" id="SSF56112">
    <property type="entry name" value="Protein kinase-like (PK-like)"/>
    <property type="match status" value="1"/>
</dbReference>
<dbReference type="InterPro" id="IPR045269">
    <property type="entry name" value="Atg1-like"/>
</dbReference>
<gene>
    <name evidence="2" type="ORF">PUNSTDRAFT_138579</name>
</gene>
<dbReference type="PROSITE" id="PS50011">
    <property type="entry name" value="PROTEIN_KINASE_DOM"/>
    <property type="match status" value="1"/>
</dbReference>
<reference evidence="3" key="1">
    <citation type="journal article" date="2012" name="Science">
        <title>The Paleozoic origin of enzymatic lignin decomposition reconstructed from 31 fungal genomes.</title>
        <authorList>
            <person name="Floudas D."/>
            <person name="Binder M."/>
            <person name="Riley R."/>
            <person name="Barry K."/>
            <person name="Blanchette R.A."/>
            <person name="Henrissat B."/>
            <person name="Martinez A.T."/>
            <person name="Otillar R."/>
            <person name="Spatafora J.W."/>
            <person name="Yadav J.S."/>
            <person name="Aerts A."/>
            <person name="Benoit I."/>
            <person name="Boyd A."/>
            <person name="Carlson A."/>
            <person name="Copeland A."/>
            <person name="Coutinho P.M."/>
            <person name="de Vries R.P."/>
            <person name="Ferreira P."/>
            <person name="Findley K."/>
            <person name="Foster B."/>
            <person name="Gaskell J."/>
            <person name="Glotzer D."/>
            <person name="Gorecki P."/>
            <person name="Heitman J."/>
            <person name="Hesse C."/>
            <person name="Hori C."/>
            <person name="Igarashi K."/>
            <person name="Jurgens J.A."/>
            <person name="Kallen N."/>
            <person name="Kersten P."/>
            <person name="Kohler A."/>
            <person name="Kuees U."/>
            <person name="Kumar T.K.A."/>
            <person name="Kuo A."/>
            <person name="LaButti K."/>
            <person name="Larrondo L.F."/>
            <person name="Lindquist E."/>
            <person name="Ling A."/>
            <person name="Lombard V."/>
            <person name="Lucas S."/>
            <person name="Lundell T."/>
            <person name="Martin R."/>
            <person name="McLaughlin D.J."/>
            <person name="Morgenstern I."/>
            <person name="Morin E."/>
            <person name="Murat C."/>
            <person name="Nagy L.G."/>
            <person name="Nolan M."/>
            <person name="Ohm R.A."/>
            <person name="Patyshakuliyeva A."/>
            <person name="Rokas A."/>
            <person name="Ruiz-Duenas F.J."/>
            <person name="Sabat G."/>
            <person name="Salamov A."/>
            <person name="Samejima M."/>
            <person name="Schmutz J."/>
            <person name="Slot J.C."/>
            <person name="St John F."/>
            <person name="Stenlid J."/>
            <person name="Sun H."/>
            <person name="Sun S."/>
            <person name="Syed K."/>
            <person name="Tsang A."/>
            <person name="Wiebenga A."/>
            <person name="Young D."/>
            <person name="Pisabarro A."/>
            <person name="Eastwood D.C."/>
            <person name="Martin F."/>
            <person name="Cullen D."/>
            <person name="Grigoriev I.V."/>
            <person name="Hibbett D.S."/>
        </authorList>
    </citation>
    <scope>NUCLEOTIDE SEQUENCE [LARGE SCALE GENOMIC DNA]</scope>
    <source>
        <strain evidence="3">HHB-11173 SS5</strain>
    </source>
</reference>
<dbReference type="HOGENOM" id="CLU_027367_0_0_1"/>
<dbReference type="GO" id="GO:0010506">
    <property type="term" value="P:regulation of autophagy"/>
    <property type="evidence" value="ECO:0007669"/>
    <property type="project" value="InterPro"/>
</dbReference>
<dbReference type="CDD" id="cd00180">
    <property type="entry name" value="PKc"/>
    <property type="match status" value="1"/>
</dbReference>
<evidence type="ECO:0000313" key="3">
    <source>
        <dbReference type="Proteomes" id="UP000054196"/>
    </source>
</evidence>
<accession>R7S412</accession>
<name>R7S412_PUNST</name>
<dbReference type="InterPro" id="IPR011009">
    <property type="entry name" value="Kinase-like_dom_sf"/>
</dbReference>
<dbReference type="Proteomes" id="UP000054196">
    <property type="component" value="Unassembled WGS sequence"/>
</dbReference>
<feature type="domain" description="Protein kinase" evidence="1">
    <location>
        <begin position="164"/>
        <end position="434"/>
    </location>
</feature>
<dbReference type="Gene3D" id="1.10.510.10">
    <property type="entry name" value="Transferase(Phosphotransferase) domain 1"/>
    <property type="match status" value="1"/>
</dbReference>
<sequence>MDRSQSAHLSFEDPAVFARHASSIHELREQGWAFFQSTVKSRSHLLLDNSAKTWGLCYSTSDRTLDTRVEDNGRLDACPVEQNPFATVSLVKDTSGDVEQSDACTEISCDSLEVEVYINGAHLIPGEPRKLQSNDVVRFNGAEYIYRHLIGAQDTPYGVEAERYDVREPIAVGESAPSRWIAKHLKTRQAVVVKRITVPTRRLDEVASNIRICDELRHRNIVSLFDCYMHPEDLQRPERRISIVTSFTPHGNLHDFITVGNGKLGETLSRPVMAQLMDGLMYMHDQGILHCDMKPEHVLVYGLGSAGPIVKISGLGLATRSGKNDGRELSPSLRRAMMKSAAWAPPESLNYEHTELSDAFSLGAIMFFIHWGKPLYDIEGGMFFEEIMQRRRTNFTKLRRQMMSSNACDLIESLTKVSMSERIGLREARRHAWFNGCQVPPPFSAQYQYDDPLVQEFIARGGRPAVSNHDPVNKNGLLDFSDCFSADSDSLFDAGLISESEFEARRGLEWDVLDSLVNSTFLESEGYFGALASEISPEPSSSLATICVIPITGAQACEPVITAGAPSFVEPERYDYEETDVKGWDPVSETFVSLADKPNRRGPRV</sequence>
<keyword evidence="2" id="KW-0808">Transferase</keyword>
<dbReference type="GO" id="GO:0005524">
    <property type="term" value="F:ATP binding"/>
    <property type="evidence" value="ECO:0007669"/>
    <property type="project" value="InterPro"/>
</dbReference>
<dbReference type="AlphaFoldDB" id="R7S412"/>
<dbReference type="GO" id="GO:0004674">
    <property type="term" value="F:protein serine/threonine kinase activity"/>
    <property type="evidence" value="ECO:0007669"/>
    <property type="project" value="InterPro"/>
</dbReference>
<evidence type="ECO:0000313" key="2">
    <source>
        <dbReference type="EMBL" id="EIN04537.1"/>
    </source>
</evidence>
<dbReference type="OrthoDB" id="8693905at2759"/>
<dbReference type="EMBL" id="JH687554">
    <property type="protein sequence ID" value="EIN04537.1"/>
    <property type="molecule type" value="Genomic_DNA"/>
</dbReference>
<keyword evidence="2" id="KW-0418">Kinase</keyword>
<dbReference type="Pfam" id="PF00069">
    <property type="entry name" value="Pkinase"/>
    <property type="match status" value="1"/>
</dbReference>
<dbReference type="InterPro" id="IPR000719">
    <property type="entry name" value="Prot_kinase_dom"/>
</dbReference>
<dbReference type="GeneID" id="18880107"/>
<dbReference type="GO" id="GO:0005737">
    <property type="term" value="C:cytoplasm"/>
    <property type="evidence" value="ECO:0007669"/>
    <property type="project" value="TreeGrafter"/>
</dbReference>
<dbReference type="PANTHER" id="PTHR24348">
    <property type="entry name" value="SERINE/THREONINE-PROTEIN KINASE UNC-51-RELATED"/>
    <property type="match status" value="1"/>
</dbReference>
<proteinExistence type="predicted"/>